<reference evidence="4" key="1">
    <citation type="journal article" date="2023" name="Commun. Biol.">
        <title>Genome analysis of Parmales, the sister group of diatoms, reveals the evolutionary specialization of diatoms from phago-mixotrophs to photoautotrophs.</title>
        <authorList>
            <person name="Ban H."/>
            <person name="Sato S."/>
            <person name="Yoshikawa S."/>
            <person name="Yamada K."/>
            <person name="Nakamura Y."/>
            <person name="Ichinomiya M."/>
            <person name="Sato N."/>
            <person name="Blanc-Mathieu R."/>
            <person name="Endo H."/>
            <person name="Kuwata A."/>
            <person name="Ogata H."/>
        </authorList>
    </citation>
    <scope>NUCLEOTIDE SEQUENCE [LARGE SCALE GENOMIC DNA]</scope>
    <source>
        <strain evidence="4">NIES 3701</strain>
    </source>
</reference>
<organism evidence="3 4">
    <name type="scientific">Triparma strigata</name>
    <dbReference type="NCBI Taxonomy" id="1606541"/>
    <lineage>
        <taxon>Eukaryota</taxon>
        <taxon>Sar</taxon>
        <taxon>Stramenopiles</taxon>
        <taxon>Ochrophyta</taxon>
        <taxon>Bolidophyceae</taxon>
        <taxon>Parmales</taxon>
        <taxon>Triparmaceae</taxon>
        <taxon>Triparma</taxon>
    </lineage>
</organism>
<accession>A0A9W7EK65</accession>
<dbReference type="Pfam" id="PF13306">
    <property type="entry name" value="LRR_5"/>
    <property type="match status" value="1"/>
</dbReference>
<feature type="compositionally biased region" description="Basic residues" evidence="1">
    <location>
        <begin position="111"/>
        <end position="124"/>
    </location>
</feature>
<sequence length="426" mass="46962">MQPPRNLAVIVSFTLGSIAAILEELKVSTRFMSLTYDSELNPDIDTQNNNVSVGDRVTICGLKSAAAIQLNGKCGYIKKITNERAAVVVDGGEGEKAVKPDNLRLIERNLSSKKTKEAKKKGKRDKNDKQDKKKRGKDTPPSSTGQAHVYSEFHNGVDKSIANRNENNWAITACRFAPDLTRVGSCAFSHAHVLMEVEVPHGVTVIRKFAFAHCKSLKKAKIPNTIAQIQDGAFRYCGSLLHFNMRHTKVHKLTNEVFSDCFSLNSFLIPACLATVSDSCFRGCKALLDKKTMDSDTSVILKVLSEKTEKYLEVQRSLEGPRGGYPASADHPTSTDADTYAFRTLEEIRLEEEEEIAERKRRDASSGTSDSETDDDEEDFDRGGRGEEGAAAAAQSQDPLLPQVTDGEVMTYTHNEAINDIRLGNN</sequence>
<dbReference type="Gene3D" id="3.80.10.10">
    <property type="entry name" value="Ribonuclease Inhibitor"/>
    <property type="match status" value="1"/>
</dbReference>
<dbReference type="AlphaFoldDB" id="A0A9W7EK65"/>
<comment type="caution">
    <text evidence="3">The sequence shown here is derived from an EMBL/GenBank/DDBJ whole genome shotgun (WGS) entry which is preliminary data.</text>
</comment>
<dbReference type="Proteomes" id="UP001165085">
    <property type="component" value="Unassembled WGS sequence"/>
</dbReference>
<dbReference type="InterPro" id="IPR032675">
    <property type="entry name" value="LRR_dom_sf"/>
</dbReference>
<feature type="region of interest" description="Disordered" evidence="1">
    <location>
        <begin position="316"/>
        <end position="338"/>
    </location>
</feature>
<evidence type="ECO:0000313" key="4">
    <source>
        <dbReference type="Proteomes" id="UP001165085"/>
    </source>
</evidence>
<evidence type="ECO:0000256" key="1">
    <source>
        <dbReference type="SAM" id="MobiDB-lite"/>
    </source>
</evidence>
<feature type="compositionally biased region" description="Acidic residues" evidence="1">
    <location>
        <begin position="371"/>
        <end position="380"/>
    </location>
</feature>
<protein>
    <submittedName>
        <fullName evidence="3">Uncharacterized protein</fullName>
    </submittedName>
</protein>
<name>A0A9W7EK65_9STRA</name>
<keyword evidence="2" id="KW-0732">Signal</keyword>
<feature type="signal peptide" evidence="2">
    <location>
        <begin position="1"/>
        <end position="19"/>
    </location>
</feature>
<dbReference type="OrthoDB" id="2013775at2759"/>
<dbReference type="InterPro" id="IPR026906">
    <property type="entry name" value="LRR_5"/>
</dbReference>
<feature type="region of interest" description="Disordered" evidence="1">
    <location>
        <begin position="100"/>
        <end position="150"/>
    </location>
</feature>
<feature type="compositionally biased region" description="Low complexity" evidence="1">
    <location>
        <begin position="389"/>
        <end position="398"/>
    </location>
</feature>
<feature type="chain" id="PRO_5040902199" evidence="2">
    <location>
        <begin position="20"/>
        <end position="426"/>
    </location>
</feature>
<evidence type="ECO:0000256" key="2">
    <source>
        <dbReference type="SAM" id="SignalP"/>
    </source>
</evidence>
<gene>
    <name evidence="3" type="ORF">TrST_g2801</name>
</gene>
<dbReference type="EMBL" id="BRXY01000240">
    <property type="protein sequence ID" value="GMH79963.1"/>
    <property type="molecule type" value="Genomic_DNA"/>
</dbReference>
<dbReference type="PANTHER" id="PTHR45661">
    <property type="entry name" value="SURFACE ANTIGEN"/>
    <property type="match status" value="1"/>
</dbReference>
<keyword evidence="4" id="KW-1185">Reference proteome</keyword>
<dbReference type="PANTHER" id="PTHR45661:SF3">
    <property type="entry name" value="IG-LIKE DOMAIN-CONTAINING PROTEIN"/>
    <property type="match status" value="1"/>
</dbReference>
<evidence type="ECO:0000313" key="3">
    <source>
        <dbReference type="EMBL" id="GMH79963.1"/>
    </source>
</evidence>
<feature type="region of interest" description="Disordered" evidence="1">
    <location>
        <begin position="352"/>
        <end position="407"/>
    </location>
</feature>
<proteinExistence type="predicted"/>
<dbReference type="InterPro" id="IPR053139">
    <property type="entry name" value="Surface_bspA-like"/>
</dbReference>
<dbReference type="SUPFAM" id="SSF52058">
    <property type="entry name" value="L domain-like"/>
    <property type="match status" value="1"/>
</dbReference>